<evidence type="ECO:0000256" key="4">
    <source>
        <dbReference type="ARBA" id="ARBA00022679"/>
    </source>
</evidence>
<dbReference type="CDD" id="cd07033">
    <property type="entry name" value="TPP_PYR_DXS_TK_like"/>
    <property type="match status" value="1"/>
</dbReference>
<dbReference type="SUPFAM" id="SSF52518">
    <property type="entry name" value="Thiamin diphosphate-binding fold (THDP-binding)"/>
    <property type="match status" value="2"/>
</dbReference>
<keyword evidence="6 10" id="KW-0460">Magnesium</keyword>
<evidence type="ECO:0000256" key="3">
    <source>
        <dbReference type="ARBA" id="ARBA00011738"/>
    </source>
</evidence>
<dbReference type="InterPro" id="IPR005477">
    <property type="entry name" value="Dxylulose-5-P_synthase"/>
</dbReference>
<dbReference type="RefSeq" id="WP_093517308.1">
    <property type="nucleotide sequence ID" value="NZ_FOSK01000002.1"/>
</dbReference>
<evidence type="ECO:0000313" key="13">
    <source>
        <dbReference type="Proteomes" id="UP000199598"/>
    </source>
</evidence>
<evidence type="ECO:0000256" key="9">
    <source>
        <dbReference type="ARBA" id="ARBA00023229"/>
    </source>
</evidence>
<dbReference type="NCBIfam" id="NF003933">
    <property type="entry name" value="PRK05444.2-2"/>
    <property type="match status" value="1"/>
</dbReference>
<evidence type="ECO:0000313" key="12">
    <source>
        <dbReference type="EMBL" id="SFK10596.1"/>
    </source>
</evidence>
<comment type="caution">
    <text evidence="12">The sequence shown here is derived from an EMBL/GenBank/DDBJ whole genome shotgun (WGS) entry which is preliminary data.</text>
</comment>
<dbReference type="NCBIfam" id="TIGR00204">
    <property type="entry name" value="dxs"/>
    <property type="match status" value="1"/>
</dbReference>
<dbReference type="SMART" id="SM00861">
    <property type="entry name" value="Transket_pyr"/>
    <property type="match status" value="1"/>
</dbReference>
<keyword evidence="7 10" id="KW-0784">Thiamine biosynthesis</keyword>
<dbReference type="InterPro" id="IPR009014">
    <property type="entry name" value="Transketo_C/PFOR_II"/>
</dbReference>
<evidence type="ECO:0000259" key="11">
    <source>
        <dbReference type="SMART" id="SM00861"/>
    </source>
</evidence>
<comment type="cofactor">
    <cofactor evidence="10">
        <name>thiamine diphosphate</name>
        <dbReference type="ChEBI" id="CHEBI:58937"/>
    </cofactor>
    <text evidence="10">Binds 1 thiamine pyrophosphate per subunit.</text>
</comment>
<sequence length="633" mass="67706">MSLLDQIQNPSDLKKVPEDRLQQVAEELREEMVDAVSVTGGHLGAGLGVVELTVALHHVFDTPKDRLIWDVGHQCYPHKILTDRKERIRTLRQDGGLSGFTKRSESDYDPFGAGHSSTSISAGLGMAVARDLAGGDNNVIAVIGDGAMSAGMAYEAMNNAGALNSRLIVILNDNDMSIAPPVGALSASLARLVSGKTYKGFREAAKQVASALPKPLQEKAAQAEEFARSFFTGGTLFEELGFYYVGPVDGHNLDHLLPVLKNVRDAKEGPILVHVVTQKGKGYLPAENASNKYHAVAKFDVVTGEQSKPKPNAPAYTRVFANALIEEANKDEKIVGITAAMPDGTGLDVFEKVHPTRMFDVGIAEQHAVTFAAGLASEGFKPFCAIYSTFLQRGYDQLVHDVAIQKLPVRFPIDRAGLVGADGATHAGSFDTTFLSCLPGMVIMSPGDEAELVHMVSTAAAYDEGPIAFRYPRGEGIGIDLPEVGMPLEIGKGRIIKEGSRVALVSLGGRLQEALRAADTLDAAGLSTTVADARFAKPLDTEMIGRLAKEHDVLITIEEGSIGGFGSQVLQFLSDNGLLDGSLKVRSMILPDVFQDHAKPETMYKDAGLDASGIVHRVFETLGKAEDLPLRLV</sequence>
<gene>
    <name evidence="10" type="primary">dxs</name>
    <name evidence="12" type="ORF">SAMN04488518_102167</name>
</gene>
<dbReference type="PROSITE" id="PS00802">
    <property type="entry name" value="TRANSKETOLASE_2"/>
    <property type="match status" value="1"/>
</dbReference>
<feature type="binding site" evidence="10">
    <location>
        <position position="365"/>
    </location>
    <ligand>
        <name>thiamine diphosphate</name>
        <dbReference type="ChEBI" id="CHEBI:58937"/>
    </ligand>
</feature>
<keyword evidence="9 10" id="KW-0414">Isoprene biosynthesis</keyword>
<dbReference type="InterPro" id="IPR020826">
    <property type="entry name" value="Transketolase_BS"/>
</dbReference>
<feature type="binding site" evidence="10">
    <location>
        <begin position="114"/>
        <end position="116"/>
    </location>
    <ligand>
        <name>thiamine diphosphate</name>
        <dbReference type="ChEBI" id="CHEBI:58937"/>
    </ligand>
</feature>
<comment type="pathway">
    <text evidence="1 10">Metabolic intermediate biosynthesis; 1-deoxy-D-xylulose 5-phosphate biosynthesis; 1-deoxy-D-xylulose 5-phosphate from D-glyceraldehyde 3-phosphate and pyruvate: step 1/1.</text>
</comment>
<proteinExistence type="inferred from homology"/>
<comment type="similarity">
    <text evidence="2 10">Belongs to the transketolase family. DXPS subfamily.</text>
</comment>
<evidence type="ECO:0000256" key="6">
    <source>
        <dbReference type="ARBA" id="ARBA00022842"/>
    </source>
</evidence>
<dbReference type="PANTHER" id="PTHR43322">
    <property type="entry name" value="1-D-DEOXYXYLULOSE 5-PHOSPHATE SYNTHASE-RELATED"/>
    <property type="match status" value="1"/>
</dbReference>
<dbReference type="Pfam" id="PF02780">
    <property type="entry name" value="Transketolase_C"/>
    <property type="match status" value="1"/>
</dbReference>
<accession>A0A1I3WVS5</accession>
<dbReference type="InterPro" id="IPR005475">
    <property type="entry name" value="Transketolase-like_Pyr-bd"/>
</dbReference>
<dbReference type="InterPro" id="IPR033248">
    <property type="entry name" value="Transketolase_C"/>
</dbReference>
<evidence type="ECO:0000256" key="5">
    <source>
        <dbReference type="ARBA" id="ARBA00022723"/>
    </source>
</evidence>
<dbReference type="Pfam" id="PF02779">
    <property type="entry name" value="Transket_pyr"/>
    <property type="match status" value="1"/>
</dbReference>
<comment type="catalytic activity">
    <reaction evidence="10">
        <text>D-glyceraldehyde 3-phosphate + pyruvate + H(+) = 1-deoxy-D-xylulose 5-phosphate + CO2</text>
        <dbReference type="Rhea" id="RHEA:12605"/>
        <dbReference type="ChEBI" id="CHEBI:15361"/>
        <dbReference type="ChEBI" id="CHEBI:15378"/>
        <dbReference type="ChEBI" id="CHEBI:16526"/>
        <dbReference type="ChEBI" id="CHEBI:57792"/>
        <dbReference type="ChEBI" id="CHEBI:59776"/>
        <dbReference type="EC" id="2.2.1.7"/>
    </reaction>
</comment>
<keyword evidence="13" id="KW-1185">Reference proteome</keyword>
<protein>
    <recommendedName>
        <fullName evidence="10">1-deoxy-D-xylulose-5-phosphate synthase</fullName>
        <ecNumber evidence="10">2.2.1.7</ecNumber>
    </recommendedName>
    <alternativeName>
        <fullName evidence="10">1-deoxyxylulose-5-phosphate synthase</fullName>
        <shortName evidence="10">DXP synthase</shortName>
        <shortName evidence="10">DXPS</shortName>
    </alternativeName>
</protein>
<dbReference type="Gene3D" id="3.40.50.970">
    <property type="match status" value="2"/>
</dbReference>
<dbReference type="InterPro" id="IPR029061">
    <property type="entry name" value="THDP-binding"/>
</dbReference>
<evidence type="ECO:0000256" key="2">
    <source>
        <dbReference type="ARBA" id="ARBA00011081"/>
    </source>
</evidence>
<keyword evidence="5 10" id="KW-0479">Metal-binding</keyword>
<evidence type="ECO:0000256" key="8">
    <source>
        <dbReference type="ARBA" id="ARBA00023052"/>
    </source>
</evidence>
<feature type="binding site" evidence="10">
    <location>
        <position position="73"/>
    </location>
    <ligand>
        <name>thiamine diphosphate</name>
        <dbReference type="ChEBI" id="CHEBI:58937"/>
    </ligand>
</feature>
<dbReference type="EC" id="2.2.1.7" evidence="10"/>
<comment type="function">
    <text evidence="10">Catalyzes the acyloin condensation reaction between C atoms 2 and 3 of pyruvate and glyceraldehyde 3-phosphate to yield 1-deoxy-D-xylulose-5-phosphate (DXP).</text>
</comment>
<organism evidence="12 13">
    <name type="scientific">Pseudovibrio ascidiaceicola</name>
    <dbReference type="NCBI Taxonomy" id="285279"/>
    <lineage>
        <taxon>Bacteria</taxon>
        <taxon>Pseudomonadati</taxon>
        <taxon>Pseudomonadota</taxon>
        <taxon>Alphaproteobacteria</taxon>
        <taxon>Hyphomicrobiales</taxon>
        <taxon>Stappiaceae</taxon>
        <taxon>Pseudovibrio</taxon>
    </lineage>
</organism>
<feature type="binding site" evidence="10">
    <location>
        <begin position="146"/>
        <end position="147"/>
    </location>
    <ligand>
        <name>thiamine diphosphate</name>
        <dbReference type="ChEBI" id="CHEBI:58937"/>
    </ligand>
</feature>
<comment type="cofactor">
    <cofactor evidence="10">
        <name>Mg(2+)</name>
        <dbReference type="ChEBI" id="CHEBI:18420"/>
    </cofactor>
    <text evidence="10">Binds 1 Mg(2+) ion per subunit.</text>
</comment>
<feature type="binding site" evidence="10">
    <location>
        <position position="174"/>
    </location>
    <ligand>
        <name>Mg(2+)</name>
        <dbReference type="ChEBI" id="CHEBI:18420"/>
    </ligand>
</feature>
<dbReference type="InterPro" id="IPR049557">
    <property type="entry name" value="Transketolase_CS"/>
</dbReference>
<dbReference type="SUPFAM" id="SSF52922">
    <property type="entry name" value="TK C-terminal domain-like"/>
    <property type="match status" value="1"/>
</dbReference>
<dbReference type="EMBL" id="FOSK01000002">
    <property type="protein sequence ID" value="SFK10596.1"/>
    <property type="molecule type" value="Genomic_DNA"/>
</dbReference>
<feature type="domain" description="Transketolase-like pyrimidine-binding" evidence="11">
    <location>
        <begin position="314"/>
        <end position="479"/>
    </location>
</feature>
<keyword evidence="4 10" id="KW-0808">Transferase</keyword>
<dbReference type="HAMAP" id="MF_00315">
    <property type="entry name" value="DXP_synth"/>
    <property type="match status" value="1"/>
</dbReference>
<dbReference type="Pfam" id="PF13292">
    <property type="entry name" value="DXP_synthase_N"/>
    <property type="match status" value="1"/>
</dbReference>
<dbReference type="Proteomes" id="UP000199598">
    <property type="component" value="Unassembled WGS sequence"/>
</dbReference>
<dbReference type="Gene3D" id="3.40.50.920">
    <property type="match status" value="1"/>
</dbReference>
<evidence type="ECO:0000256" key="10">
    <source>
        <dbReference type="HAMAP-Rule" id="MF_00315"/>
    </source>
</evidence>
<evidence type="ECO:0000256" key="1">
    <source>
        <dbReference type="ARBA" id="ARBA00004980"/>
    </source>
</evidence>
<comment type="subunit">
    <text evidence="3 10">Homodimer.</text>
</comment>
<dbReference type="PROSITE" id="PS00801">
    <property type="entry name" value="TRANSKETOLASE_1"/>
    <property type="match status" value="1"/>
</dbReference>
<feature type="binding site" evidence="10">
    <location>
        <position position="145"/>
    </location>
    <ligand>
        <name>Mg(2+)</name>
        <dbReference type="ChEBI" id="CHEBI:18420"/>
    </ligand>
</feature>
<dbReference type="CDD" id="cd02007">
    <property type="entry name" value="TPP_DXS"/>
    <property type="match status" value="1"/>
</dbReference>
<keyword evidence="8 10" id="KW-0786">Thiamine pyrophosphate</keyword>
<reference evidence="12 13" key="1">
    <citation type="submission" date="2016-10" db="EMBL/GenBank/DDBJ databases">
        <authorList>
            <person name="Varghese N."/>
            <person name="Submissions S."/>
        </authorList>
    </citation>
    <scope>NUCLEOTIDE SEQUENCE [LARGE SCALE GENOMIC DNA]</scope>
    <source>
        <strain evidence="12 13">DSM 16392</strain>
    </source>
</reference>
<name>A0A1I3WVS5_9HYPH</name>
<evidence type="ECO:0000256" key="7">
    <source>
        <dbReference type="ARBA" id="ARBA00022977"/>
    </source>
</evidence>
<feature type="binding site" evidence="10">
    <location>
        <position position="283"/>
    </location>
    <ligand>
        <name>thiamine diphosphate</name>
        <dbReference type="ChEBI" id="CHEBI:58937"/>
    </ligand>
</feature>
<dbReference type="PANTHER" id="PTHR43322:SF5">
    <property type="entry name" value="1-DEOXY-D-XYLULOSE-5-PHOSPHATE SYNTHASE, CHLOROPLASTIC"/>
    <property type="match status" value="1"/>
</dbReference>
<feature type="binding site" evidence="10">
    <location>
        <position position="174"/>
    </location>
    <ligand>
        <name>thiamine diphosphate</name>
        <dbReference type="ChEBI" id="CHEBI:58937"/>
    </ligand>
</feature>